<proteinExistence type="inferred from homology"/>
<evidence type="ECO:0000256" key="3">
    <source>
        <dbReference type="ARBA" id="ARBA00023066"/>
    </source>
</evidence>
<dbReference type="Gene3D" id="2.30.140.10">
    <property type="entry name" value="Spermidine synthase, tetramerisation domain"/>
    <property type="match status" value="1"/>
</dbReference>
<dbReference type="eggNOG" id="COG0421">
    <property type="taxonomic scope" value="Bacteria"/>
</dbReference>
<reference evidence="9 10" key="1">
    <citation type="submission" date="2007-06" db="EMBL/GenBank/DDBJ databases">
        <authorList>
            <person name="Shimkets L."/>
            <person name="Ferriera S."/>
            <person name="Johnson J."/>
            <person name="Kravitz S."/>
            <person name="Beeson K."/>
            <person name="Sutton G."/>
            <person name="Rogers Y.-H."/>
            <person name="Friedman R."/>
            <person name="Frazier M."/>
            <person name="Venter J.C."/>
        </authorList>
    </citation>
    <scope>NUCLEOTIDE SEQUENCE [LARGE SCALE GENOMIC DNA]</scope>
    <source>
        <strain evidence="9 10">SIR-1</strain>
    </source>
</reference>
<evidence type="ECO:0000256" key="1">
    <source>
        <dbReference type="ARBA" id="ARBA00007867"/>
    </source>
</evidence>
<evidence type="ECO:0000259" key="8">
    <source>
        <dbReference type="PROSITE" id="PS51006"/>
    </source>
</evidence>
<dbReference type="InterPro" id="IPR030374">
    <property type="entry name" value="PABS"/>
</dbReference>
<dbReference type="InterPro" id="IPR029063">
    <property type="entry name" value="SAM-dependent_MTases_sf"/>
</dbReference>
<keyword evidence="10" id="KW-1185">Reference proteome</keyword>
<dbReference type="InterPro" id="IPR037163">
    <property type="entry name" value="Spermidine_synt_N_sf"/>
</dbReference>
<comment type="catalytic activity">
    <reaction evidence="5">
        <text>S-adenosyl 3-(methylsulfanyl)propylamine + spermidine = thermospermine + S-methyl-5'-thioadenosine + H(+)</text>
        <dbReference type="Rhea" id="RHEA:30515"/>
        <dbReference type="ChEBI" id="CHEBI:15378"/>
        <dbReference type="ChEBI" id="CHEBI:17509"/>
        <dbReference type="ChEBI" id="CHEBI:57443"/>
        <dbReference type="ChEBI" id="CHEBI:57834"/>
        <dbReference type="ChEBI" id="CHEBI:59903"/>
        <dbReference type="EC" id="2.5.1.79"/>
    </reaction>
</comment>
<comment type="caution">
    <text evidence="6">Lacks conserved residue(s) required for the propagation of feature annotation.</text>
</comment>
<dbReference type="PANTHER" id="PTHR43317:SF1">
    <property type="entry name" value="THERMOSPERMINE SYNTHASE ACAULIS5"/>
    <property type="match status" value="1"/>
</dbReference>
<feature type="binding site" evidence="6">
    <location>
        <position position="105"/>
    </location>
    <ligand>
        <name>S-methyl-5'-thioadenosine</name>
        <dbReference type="ChEBI" id="CHEBI:17509"/>
    </ligand>
</feature>
<keyword evidence="4 6" id="KW-0620">Polyamine biosynthesis</keyword>
<dbReference type="OrthoDB" id="9793120at2"/>
<gene>
    <name evidence="6" type="primary">speE</name>
    <name evidence="9" type="ORF">PPSIR1_15820</name>
</gene>
<comment type="catalytic activity">
    <reaction evidence="6">
        <text>S-adenosyl 3-(methylsulfanyl)propylamine + putrescine = S-methyl-5'-thioadenosine + spermidine + H(+)</text>
        <dbReference type="Rhea" id="RHEA:12721"/>
        <dbReference type="ChEBI" id="CHEBI:15378"/>
        <dbReference type="ChEBI" id="CHEBI:17509"/>
        <dbReference type="ChEBI" id="CHEBI:57443"/>
        <dbReference type="ChEBI" id="CHEBI:57834"/>
        <dbReference type="ChEBI" id="CHEBI:326268"/>
        <dbReference type="EC" id="2.5.1.16"/>
    </reaction>
</comment>
<dbReference type="AlphaFoldDB" id="A6GEP0"/>
<protein>
    <recommendedName>
        <fullName evidence="6">Polyamine aminopropyltransferase</fullName>
    </recommendedName>
    <alternativeName>
        <fullName evidence="6">Putrescine aminopropyltransferase</fullName>
        <shortName evidence="6">PAPT</shortName>
    </alternativeName>
    <alternativeName>
        <fullName evidence="6">Spermidine synthase</fullName>
        <shortName evidence="6">SPDS</shortName>
        <shortName evidence="6">SPDSY</shortName>
        <ecNumber evidence="6">2.5.1.16</ecNumber>
    </alternativeName>
</protein>
<dbReference type="InterPro" id="IPR035246">
    <property type="entry name" value="Spermidine_synt_N"/>
</dbReference>
<dbReference type="EC" id="2.5.1.16" evidence="6"/>
<comment type="caution">
    <text evidence="9">The sequence shown here is derived from an EMBL/GenBank/DDBJ whole genome shotgun (WGS) entry which is preliminary data.</text>
</comment>
<dbReference type="EMBL" id="ABCS01000084">
    <property type="protein sequence ID" value="EDM75686.1"/>
    <property type="molecule type" value="Genomic_DNA"/>
</dbReference>
<dbReference type="SUPFAM" id="SSF53335">
    <property type="entry name" value="S-adenosyl-L-methionine-dependent methyltransferases"/>
    <property type="match status" value="1"/>
</dbReference>
<comment type="similarity">
    <text evidence="1 6">Belongs to the spermidine/spermine synthase family.</text>
</comment>
<comment type="pathway">
    <text evidence="6">Amine and polyamine biosynthesis; spermidine biosynthesis; spermidine from putrescine: step 1/1.</text>
</comment>
<comment type="function">
    <text evidence="6">Catalyzes the irreversible transfer of a propylamine group from the amino donor S-adenosylmethioninamine (decarboxy-AdoMet) to putrescine (1,4-diaminobutane) to yield spermidine.</text>
</comment>
<evidence type="ECO:0000313" key="10">
    <source>
        <dbReference type="Proteomes" id="UP000005801"/>
    </source>
</evidence>
<dbReference type="Proteomes" id="UP000005801">
    <property type="component" value="Unassembled WGS sequence"/>
</dbReference>
<dbReference type="GO" id="GO:0004766">
    <property type="term" value="F:spermidine synthase activity"/>
    <property type="evidence" value="ECO:0007669"/>
    <property type="project" value="UniProtKB-UniRule"/>
</dbReference>
<dbReference type="UniPathway" id="UPA00248">
    <property type="reaction ID" value="UER00314"/>
</dbReference>
<name>A6GEP0_9BACT</name>
<dbReference type="PROSITE" id="PS51006">
    <property type="entry name" value="PABS_2"/>
    <property type="match status" value="1"/>
</dbReference>
<feature type="binding site" evidence="6">
    <location>
        <begin position="137"/>
        <end position="138"/>
    </location>
    <ligand>
        <name>S-methyl-5'-thioadenosine</name>
        <dbReference type="ChEBI" id="CHEBI:17509"/>
    </ligand>
</feature>
<organism evidence="9 10">
    <name type="scientific">Plesiocystis pacifica SIR-1</name>
    <dbReference type="NCBI Taxonomy" id="391625"/>
    <lineage>
        <taxon>Bacteria</taxon>
        <taxon>Pseudomonadati</taxon>
        <taxon>Myxococcota</taxon>
        <taxon>Polyangia</taxon>
        <taxon>Nannocystales</taxon>
        <taxon>Nannocystaceae</taxon>
        <taxon>Plesiocystis</taxon>
    </lineage>
</organism>
<sequence>MYLEEPLLQHGLSITYEVENLQCHEQTDFQHVIIGESKAYGRMLFLDGVVQSTQADEAIYHETLIHPLMITHGDARRVLVGGAGEGACLRELLRHSSVEQIVAVDLDAQVIELCKQHLPSWHQGAFEDPRVELRIEDVQETLRRSKAAGERWDVIVLDITEPVEDGPAVDLFTVRFFDEVAAALADDGMIVLQSGEFDLADLDSVRTVCTTLRQSFAWVNVVHVMVPSFHCMWCFTLAAKRPVDIAPADLRARVGALIEANLDSQYGPLRYYDEPRHLALTTPPPMFAEVLERPGRVITGKDDARLITYSRERVDRARIEGYADE</sequence>
<dbReference type="InterPro" id="IPR001045">
    <property type="entry name" value="Spermi_synthase"/>
</dbReference>
<keyword evidence="3 6" id="KW-0745">Spermidine biosynthesis</keyword>
<dbReference type="Pfam" id="PF01564">
    <property type="entry name" value="Spermine_synth"/>
    <property type="match status" value="1"/>
</dbReference>
<evidence type="ECO:0000256" key="7">
    <source>
        <dbReference type="PROSITE-ProRule" id="PRU00354"/>
    </source>
</evidence>
<feature type="binding site" evidence="6">
    <location>
        <position position="85"/>
    </location>
    <ligand>
        <name>spermidine</name>
        <dbReference type="ChEBI" id="CHEBI:57834"/>
    </ligand>
</feature>
<dbReference type="PANTHER" id="PTHR43317">
    <property type="entry name" value="THERMOSPERMINE SYNTHASE ACAULIS5"/>
    <property type="match status" value="1"/>
</dbReference>
<dbReference type="GO" id="GO:0008295">
    <property type="term" value="P:spermidine biosynthetic process"/>
    <property type="evidence" value="ECO:0007669"/>
    <property type="project" value="UniProtKB-UniRule"/>
</dbReference>
<evidence type="ECO:0000256" key="4">
    <source>
        <dbReference type="ARBA" id="ARBA00023115"/>
    </source>
</evidence>
<evidence type="ECO:0000256" key="5">
    <source>
        <dbReference type="ARBA" id="ARBA00048874"/>
    </source>
</evidence>
<comment type="subunit">
    <text evidence="6">Homodimer or homotetramer.</text>
</comment>
<feature type="active site" description="Proton acceptor" evidence="6 7">
    <location>
        <position position="158"/>
    </location>
</feature>
<feature type="binding site" evidence="6">
    <location>
        <position position="30"/>
    </location>
    <ligand>
        <name>S-methyl-5'-thioadenosine</name>
        <dbReference type="ChEBI" id="CHEBI:17509"/>
    </ligand>
</feature>
<dbReference type="GO" id="GO:0010487">
    <property type="term" value="F:thermospermine synthase activity"/>
    <property type="evidence" value="ECO:0007669"/>
    <property type="project" value="UniProtKB-EC"/>
</dbReference>
<evidence type="ECO:0000256" key="6">
    <source>
        <dbReference type="HAMAP-Rule" id="MF_00198"/>
    </source>
</evidence>
<dbReference type="HAMAP" id="MF_00198">
    <property type="entry name" value="Spermidine_synth"/>
    <property type="match status" value="1"/>
</dbReference>
<evidence type="ECO:0000256" key="2">
    <source>
        <dbReference type="ARBA" id="ARBA00022679"/>
    </source>
</evidence>
<dbReference type="RefSeq" id="WP_006975180.1">
    <property type="nucleotide sequence ID" value="NZ_ABCS01000084.1"/>
</dbReference>
<dbReference type="Pfam" id="PF17284">
    <property type="entry name" value="Spermine_synt_N"/>
    <property type="match status" value="1"/>
</dbReference>
<dbReference type="STRING" id="391625.PPSIR1_15820"/>
<feature type="binding site" evidence="6">
    <location>
        <position position="61"/>
    </location>
    <ligand>
        <name>spermidine</name>
        <dbReference type="ChEBI" id="CHEBI:57834"/>
    </ligand>
</feature>
<feature type="domain" description="PABS" evidence="8">
    <location>
        <begin position="1"/>
        <end position="240"/>
    </location>
</feature>
<evidence type="ECO:0000313" key="9">
    <source>
        <dbReference type="EMBL" id="EDM75686.1"/>
    </source>
</evidence>
<dbReference type="Gene3D" id="3.40.50.150">
    <property type="entry name" value="Vaccinia Virus protein VP39"/>
    <property type="match status" value="1"/>
</dbReference>
<feature type="binding site" evidence="6">
    <location>
        <position position="167"/>
    </location>
    <ligand>
        <name>S-methyl-5'-thioadenosine</name>
        <dbReference type="ChEBI" id="CHEBI:17509"/>
    </ligand>
</feature>
<accession>A6GEP0</accession>
<dbReference type="CDD" id="cd02440">
    <property type="entry name" value="AdoMet_MTases"/>
    <property type="match status" value="1"/>
</dbReference>
<keyword evidence="2 6" id="KW-0808">Transferase</keyword>